<evidence type="ECO:0000259" key="4">
    <source>
        <dbReference type="PROSITE" id="PS51498"/>
    </source>
</evidence>
<dbReference type="InterPro" id="IPR023341">
    <property type="entry name" value="MABP"/>
</dbReference>
<dbReference type="InterPro" id="IPR037516">
    <property type="entry name" value="Tripartite_DENN"/>
</dbReference>
<evidence type="ECO:0000313" key="5">
    <source>
        <dbReference type="EMBL" id="CAD9668703.1"/>
    </source>
</evidence>
<dbReference type="InterPro" id="IPR005112">
    <property type="entry name" value="dDENN_dom"/>
</dbReference>
<proteinExistence type="predicted"/>
<feature type="region of interest" description="Disordered" evidence="2">
    <location>
        <begin position="1037"/>
        <end position="1090"/>
    </location>
</feature>
<dbReference type="GO" id="GO:0031410">
    <property type="term" value="C:cytoplasmic vesicle"/>
    <property type="evidence" value="ECO:0007669"/>
    <property type="project" value="TreeGrafter"/>
</dbReference>
<dbReference type="PROSITE" id="PS51498">
    <property type="entry name" value="MABP"/>
    <property type="match status" value="1"/>
</dbReference>
<accession>A0A7S2REE4</accession>
<dbReference type="PANTHER" id="PTHR12296:SF21">
    <property type="entry name" value="DENN DOMAIN-CONTAINING PROTEIN 3"/>
    <property type="match status" value="1"/>
</dbReference>
<dbReference type="GO" id="GO:0005085">
    <property type="term" value="F:guanyl-nucleotide exchange factor activity"/>
    <property type="evidence" value="ECO:0007669"/>
    <property type="project" value="UniProtKB-KW"/>
</dbReference>
<dbReference type="PANTHER" id="PTHR12296">
    <property type="entry name" value="DENN DOMAIN-CONTAINING PROTEIN 4"/>
    <property type="match status" value="1"/>
</dbReference>
<dbReference type="SMART" id="SM00801">
    <property type="entry name" value="dDENN"/>
    <property type="match status" value="1"/>
</dbReference>
<reference evidence="5" key="1">
    <citation type="submission" date="2021-01" db="EMBL/GenBank/DDBJ databases">
        <authorList>
            <person name="Corre E."/>
            <person name="Pelletier E."/>
            <person name="Niang G."/>
            <person name="Scheremetjew M."/>
            <person name="Finn R."/>
            <person name="Kale V."/>
            <person name="Holt S."/>
            <person name="Cochrane G."/>
            <person name="Meng A."/>
            <person name="Brown T."/>
            <person name="Cohen L."/>
        </authorList>
    </citation>
    <scope>NUCLEOTIDE SEQUENCE</scope>
    <source>
        <strain evidence="5">NY070348D</strain>
    </source>
</reference>
<dbReference type="InterPro" id="IPR043153">
    <property type="entry name" value="DENN_C"/>
</dbReference>
<protein>
    <recommendedName>
        <fullName evidence="6">UDENN domain-containing protein</fullName>
    </recommendedName>
</protein>
<dbReference type="GO" id="GO:0032483">
    <property type="term" value="P:regulation of Rab protein signal transduction"/>
    <property type="evidence" value="ECO:0007669"/>
    <property type="project" value="TreeGrafter"/>
</dbReference>
<dbReference type="InterPro" id="IPR005113">
    <property type="entry name" value="uDENN_dom"/>
</dbReference>
<organism evidence="5">
    <name type="scientific">Mucochytrium quahogii</name>
    <dbReference type="NCBI Taxonomy" id="96639"/>
    <lineage>
        <taxon>Eukaryota</taxon>
        <taxon>Sar</taxon>
        <taxon>Stramenopiles</taxon>
        <taxon>Bigyra</taxon>
        <taxon>Labyrinthulomycetes</taxon>
        <taxon>Thraustochytrida</taxon>
        <taxon>Thraustochytriidae</taxon>
        <taxon>Mucochytrium</taxon>
    </lineage>
</organism>
<keyword evidence="1" id="KW-0344">Guanine-nucleotide releasing factor</keyword>
<dbReference type="InterPro" id="IPR051696">
    <property type="entry name" value="DENN_Domain_GEFs"/>
</dbReference>
<feature type="compositionally biased region" description="Basic and acidic residues" evidence="2">
    <location>
        <begin position="1078"/>
        <end position="1090"/>
    </location>
</feature>
<dbReference type="PROSITE" id="PS50211">
    <property type="entry name" value="DENN"/>
    <property type="match status" value="1"/>
</dbReference>
<dbReference type="SMART" id="SM00800">
    <property type="entry name" value="uDENN"/>
    <property type="match status" value="1"/>
</dbReference>
<name>A0A7S2REE4_9STRA</name>
<feature type="domain" description="MABP" evidence="4">
    <location>
        <begin position="90"/>
        <end position="263"/>
    </location>
</feature>
<evidence type="ECO:0000256" key="1">
    <source>
        <dbReference type="ARBA" id="ARBA00022658"/>
    </source>
</evidence>
<dbReference type="EMBL" id="HBHK01004245">
    <property type="protein sequence ID" value="CAD9668703.1"/>
    <property type="molecule type" value="Transcribed_RNA"/>
</dbReference>
<feature type="domain" description="UDENN" evidence="3">
    <location>
        <begin position="257"/>
        <end position="791"/>
    </location>
</feature>
<dbReference type="Pfam" id="PF03456">
    <property type="entry name" value="uDENN"/>
    <property type="match status" value="1"/>
</dbReference>
<evidence type="ECO:0008006" key="6">
    <source>
        <dbReference type="Google" id="ProtNLM"/>
    </source>
</evidence>
<dbReference type="Gene3D" id="2.100.10.50">
    <property type="match status" value="2"/>
</dbReference>
<dbReference type="SMART" id="SM00799">
    <property type="entry name" value="DENN"/>
    <property type="match status" value="1"/>
</dbReference>
<dbReference type="Gene3D" id="3.40.50.11500">
    <property type="match status" value="1"/>
</dbReference>
<dbReference type="InterPro" id="IPR001194">
    <property type="entry name" value="cDENN_dom"/>
</dbReference>
<gene>
    <name evidence="5" type="ORF">QSP1433_LOCUS2552</name>
</gene>
<evidence type="ECO:0000256" key="2">
    <source>
        <dbReference type="SAM" id="MobiDB-lite"/>
    </source>
</evidence>
<sequence length="1653" mass="186463">MLGAHRSDANLAEAFVVTRFDDKKIGHAPVCADDGSYFQQVWNIRQKVLRRGSLSEDQAVPVDVSMEEFEDSVICNARTYSPLLGVLGEYDPIVDICVIFPNQNEKIPAGYECLIRTPFGHRGDCNSGVVGGEGVFICVKRSSRPSPHFKDNSSVIVDIKVVFMDKEAVPKGYDLIKTSRSGAFSANLNYGYLGETIYLAVKRCPVETLAAERYHSLRPIVGVCIINQTKGETVPVGFEMIDKSTSHGNWTGNKMYICIRRGSGYGMLDNMFAATLSDRVPKMDDEDFSLPQGVELFTAPTGIQLKRREVTNVPLPEFFSLVLTLEDGSPLYISCFTFYEMLEDDVVQELETHYDSFLFGLARSNKDPRIQRQIEASISCGRAKMNGKGNVEFFSLTEQPLKTPKADPNYGIYSQVKISIVSRFPFYREYKQFLMLLYQVSISRTTLPLERYVGHFLFELPLPKPGKPGFALGFGGGDMREIQFSLPPRQGLGFCSINFETVFRCLDFERFIDLYCLLLLERRVVVHSSHLSVLNEVMEGMRILMFPLDWQSTYIPVCPAALWENITAPVPFFIGLETRTLVDRSTQLPTDVWEVSLDENKIYYWDRLDMTTPVPEASLLKRPPGAAGIEPLATVRSGIQAPKPPIALLTPFKRDLKNAVFDSAPTLKTELGKGGEKLFGQSEPDMAYSLSPLEASGAEAITSLQESVRLCCVRLIVELIGHYQDFLLPPKHTRAGLARPETSPTNLPNIFNVSGFLEACPKTLRPFVSEITTTLSFTNFIDERTFSTQAGFGFVFFDKLIAELRTSPTARSTTFGWGKALGSAPSESERTLKRPSSFSVLGASSKQSFTNSKGQTFSTSFTGMIKSMSTRKSASSKSSGNITPEEEKKVINAGGDEDAFVKVCKEERDMFLISFENRSKENPWKDFYVYDKFPKVLDDVLIMRPKRRRKSSNSRIAKKESEEKSLCLRTSSNPAALLVSPRNLDSNGMNNNIWGGAGGQMRGSFRALVTLEGEDLISKTIKEEDEDEVVETIDDRGKYNSYGNRRNRPTLASTHGSVSLRDVHRSSPRRKSVTEPVDEPKMSKQTRSKEKIMHIRSTLSGIRMVEELERTKLDFHFAFSEVHSGMPRASCCFNEIVCAWITLVPGLIGSLRRRSLALSKYLACVINLVYERGFAADEAACRALLATLCYGGPAFAGDADMFFNWFIVAKDVVPNAMTYGYFTQALALRNDANRSKRRSTKAHFIWTRLKFFLWGVLAFRSAGKGRLPKIEEAAPASGTGLSTRFLLHSGMTCAQCMTRLLDSVIMQGWEVDEEQESQLCPYCATVLVPVLGYTLVYTKDDCVKKIVDHGQCEYMNPLVFRQAVERFLEDASDMHKLNIGWQDTMNANPSLFFNMLWFFSRLGLPPLFHDIAGREKDSWSVECFWEPIKIEEGQRISEIMLTPHLIRTTIEIEKKKSRNSLGRTLRKYQSSKTEEAMTDPSVYIFRDLQQFDRIRRDTLWGNIDVKALLSVEVPTIPESIFVGKHSTTNNVFRKLREYLDKFKVSNAIRLFLSARMCSRSDDPKEDYTPYAGGYVCQGWECFSNSIYVELRGLMHLNKEEYIIDDLDLERAISKSLREMDHIDPTLASYVLPKDYPPTMCALAYRTYFPSMYP</sequence>
<dbReference type="Pfam" id="PF02141">
    <property type="entry name" value="DENN"/>
    <property type="match status" value="1"/>
</dbReference>
<evidence type="ECO:0000259" key="3">
    <source>
        <dbReference type="PROSITE" id="PS50211"/>
    </source>
</evidence>